<keyword evidence="1" id="KW-0862">Zinc</keyword>
<dbReference type="RefSeq" id="XP_036360159.1">
    <property type="nucleotide sequence ID" value="XM_036504266.1"/>
</dbReference>
<evidence type="ECO:0000256" key="2">
    <source>
        <dbReference type="SAM" id="MobiDB-lite"/>
    </source>
</evidence>
<reference evidence="5" key="1">
    <citation type="submission" date="2025-08" db="UniProtKB">
        <authorList>
            <consortium name="RefSeq"/>
        </authorList>
    </citation>
    <scope>IDENTIFICATION</scope>
</reference>
<dbReference type="Gene3D" id="4.10.60.10">
    <property type="entry name" value="Zinc finger, CCHC-type"/>
    <property type="match status" value="1"/>
</dbReference>
<dbReference type="SMART" id="SM00343">
    <property type="entry name" value="ZnF_C2HC"/>
    <property type="match status" value="1"/>
</dbReference>
<organism evidence="4 5">
    <name type="scientific">Octopus sinensis</name>
    <name type="common">East Asian common octopus</name>
    <dbReference type="NCBI Taxonomy" id="2607531"/>
    <lineage>
        <taxon>Eukaryota</taxon>
        <taxon>Metazoa</taxon>
        <taxon>Spiralia</taxon>
        <taxon>Lophotrochozoa</taxon>
        <taxon>Mollusca</taxon>
        <taxon>Cephalopoda</taxon>
        <taxon>Coleoidea</taxon>
        <taxon>Octopodiformes</taxon>
        <taxon>Octopoda</taxon>
        <taxon>Incirrata</taxon>
        <taxon>Octopodidae</taxon>
        <taxon>Octopus</taxon>
    </lineage>
</organism>
<dbReference type="InterPro" id="IPR036875">
    <property type="entry name" value="Znf_CCHC_sf"/>
</dbReference>
<dbReference type="KEGG" id="osn:118764025"/>
<feature type="compositionally biased region" description="Basic and acidic residues" evidence="2">
    <location>
        <begin position="98"/>
        <end position="117"/>
    </location>
</feature>
<dbReference type="SUPFAM" id="SSF57756">
    <property type="entry name" value="Retrovirus zinc finger-like domains"/>
    <property type="match status" value="1"/>
</dbReference>
<dbReference type="Pfam" id="PF00098">
    <property type="entry name" value="zf-CCHC"/>
    <property type="match status" value="1"/>
</dbReference>
<name>A0A7E6EXN8_9MOLL</name>
<feature type="compositionally biased region" description="Basic and acidic residues" evidence="2">
    <location>
        <begin position="48"/>
        <end position="62"/>
    </location>
</feature>
<dbReference type="Proteomes" id="UP000515154">
    <property type="component" value="Linkage group LG6"/>
</dbReference>
<gene>
    <name evidence="5" type="primary">LOC118764025</name>
</gene>
<feature type="domain" description="CCHC-type" evidence="3">
    <location>
        <begin position="36"/>
        <end position="51"/>
    </location>
</feature>
<sequence length="254" mass="29700">MTMQLSLEDLHSIMEEIILLEDTRLRITVEGRPPTCFLCGKKGHMKARCPEKENEEEKKNEEGNTEEVVPIKETDRVEESVTVVNRRKRKEWVSSPPDSEKRLKEKETEEKRNRCEAPTEAVLKEGTQKETALQQMKRGSVYDVGYDVSACPDRSGWERKQTEVKRKRYKWHLVTYTKSIEIEKKIVKCKSVIRVRLPPGKYPEKAKGIVIDRESFEKLREMFGSYVDPLGVEVEFDELPPVMELDDLKHFMNI</sequence>
<keyword evidence="1" id="KW-0863">Zinc-finger</keyword>
<accession>A0A7E6EXN8</accession>
<evidence type="ECO:0000313" key="5">
    <source>
        <dbReference type="RefSeq" id="XP_036360159.1"/>
    </source>
</evidence>
<dbReference type="AlphaFoldDB" id="A0A7E6EXN8"/>
<evidence type="ECO:0000313" key="4">
    <source>
        <dbReference type="Proteomes" id="UP000515154"/>
    </source>
</evidence>
<protein>
    <submittedName>
        <fullName evidence="5">Uncharacterized protein LOC118764025</fullName>
    </submittedName>
</protein>
<evidence type="ECO:0000259" key="3">
    <source>
        <dbReference type="PROSITE" id="PS50158"/>
    </source>
</evidence>
<keyword evidence="1" id="KW-0479">Metal-binding</keyword>
<dbReference type="GO" id="GO:0003676">
    <property type="term" value="F:nucleic acid binding"/>
    <property type="evidence" value="ECO:0007669"/>
    <property type="project" value="InterPro"/>
</dbReference>
<keyword evidence="4" id="KW-1185">Reference proteome</keyword>
<dbReference type="GO" id="GO:0008270">
    <property type="term" value="F:zinc ion binding"/>
    <property type="evidence" value="ECO:0007669"/>
    <property type="project" value="UniProtKB-KW"/>
</dbReference>
<dbReference type="InterPro" id="IPR001878">
    <property type="entry name" value="Znf_CCHC"/>
</dbReference>
<dbReference type="PROSITE" id="PS50158">
    <property type="entry name" value="ZF_CCHC"/>
    <property type="match status" value="1"/>
</dbReference>
<proteinExistence type="predicted"/>
<feature type="region of interest" description="Disordered" evidence="2">
    <location>
        <begin position="47"/>
        <end position="117"/>
    </location>
</feature>
<evidence type="ECO:0000256" key="1">
    <source>
        <dbReference type="PROSITE-ProRule" id="PRU00047"/>
    </source>
</evidence>
<feature type="compositionally biased region" description="Basic and acidic residues" evidence="2">
    <location>
        <begin position="69"/>
        <end position="79"/>
    </location>
</feature>